<dbReference type="Gene3D" id="1.20.1260.10">
    <property type="match status" value="1"/>
</dbReference>
<reference evidence="2 3" key="1">
    <citation type="submission" date="2021-05" db="EMBL/GenBank/DDBJ databases">
        <title>Mycobacterium acidophilum sp. nov., an extremely acid-tolerant member of the genus Mycobacterium.</title>
        <authorList>
            <person name="Xia J."/>
        </authorList>
    </citation>
    <scope>NUCLEOTIDE SEQUENCE [LARGE SCALE GENOMIC DNA]</scope>
    <source>
        <strain evidence="2 3">M1</strain>
    </source>
</reference>
<protein>
    <submittedName>
        <fullName evidence="2">Ferritin-like domain-containing protein</fullName>
    </submittedName>
</protein>
<dbReference type="CDD" id="cd00657">
    <property type="entry name" value="Ferritin_like"/>
    <property type="match status" value="1"/>
</dbReference>
<dbReference type="Proteomes" id="UP001519535">
    <property type="component" value="Unassembled WGS sequence"/>
</dbReference>
<dbReference type="EMBL" id="JAHCLR010000020">
    <property type="protein sequence ID" value="MBS9534151.1"/>
    <property type="molecule type" value="Genomic_DNA"/>
</dbReference>
<gene>
    <name evidence="2" type="ORF">KIH27_11195</name>
</gene>
<dbReference type="SUPFAM" id="SSF47240">
    <property type="entry name" value="Ferritin-like"/>
    <property type="match status" value="1"/>
</dbReference>
<name>A0ABS5RIM9_9MYCO</name>
<proteinExistence type="predicted"/>
<dbReference type="InterPro" id="IPR012347">
    <property type="entry name" value="Ferritin-like"/>
</dbReference>
<dbReference type="InterPro" id="IPR009078">
    <property type="entry name" value="Ferritin-like_SF"/>
</dbReference>
<dbReference type="InterPro" id="IPR029447">
    <property type="entry name" value="DUF4439"/>
</dbReference>
<evidence type="ECO:0000313" key="2">
    <source>
        <dbReference type="EMBL" id="MBS9534151.1"/>
    </source>
</evidence>
<accession>A0ABS5RIM9</accession>
<dbReference type="Pfam" id="PF14530">
    <property type="entry name" value="DUF4439"/>
    <property type="match status" value="1"/>
</dbReference>
<feature type="domain" description="DUF4439" evidence="1">
    <location>
        <begin position="15"/>
        <end position="151"/>
    </location>
</feature>
<evidence type="ECO:0000259" key="1">
    <source>
        <dbReference type="Pfam" id="PF14530"/>
    </source>
</evidence>
<comment type="caution">
    <text evidence="2">The sequence shown here is derived from an EMBL/GenBank/DDBJ whole genome shotgun (WGS) entry which is preliminary data.</text>
</comment>
<keyword evidence="3" id="KW-1185">Reference proteome</keyword>
<evidence type="ECO:0000313" key="3">
    <source>
        <dbReference type="Proteomes" id="UP001519535"/>
    </source>
</evidence>
<sequence length="152" mass="16157">MTSVEPTPASGSDAAFGAALKTEYAVIYGYGMVSAYSAPELNELVSTAIHQHRDRRDRAIAMLTGRSITVPVPAAGYQLPTPLTDSDEAVRLASRMENDAAAAWRAVVEQADEPTDREFAAAALSQSAVLAAQWNRAAGRWPFTTAFPGGED</sequence>
<dbReference type="RefSeq" id="WP_214093027.1">
    <property type="nucleotide sequence ID" value="NZ_JAHCLR010000020.1"/>
</dbReference>
<organism evidence="2 3">
    <name type="scientific">Mycolicibacter acidiphilus</name>
    <dbReference type="NCBI Taxonomy" id="2835306"/>
    <lineage>
        <taxon>Bacteria</taxon>
        <taxon>Bacillati</taxon>
        <taxon>Actinomycetota</taxon>
        <taxon>Actinomycetes</taxon>
        <taxon>Mycobacteriales</taxon>
        <taxon>Mycobacteriaceae</taxon>
        <taxon>Mycolicibacter</taxon>
    </lineage>
</organism>